<dbReference type="PANTHER" id="PTHR11108:SF1">
    <property type="entry name" value="FERROCHELATASE, MITOCHONDRIAL"/>
    <property type="match status" value="1"/>
</dbReference>
<evidence type="ECO:0000256" key="1">
    <source>
        <dbReference type="ARBA" id="ARBA00007718"/>
    </source>
</evidence>
<evidence type="ECO:0000313" key="9">
    <source>
        <dbReference type="EMBL" id="MBW8192176.1"/>
    </source>
</evidence>
<feature type="binding site" evidence="7">
    <location>
        <position position="202"/>
    </location>
    <ligand>
        <name>Fe(2+)</name>
        <dbReference type="ChEBI" id="CHEBI:29033"/>
    </ligand>
</feature>
<feature type="binding site" evidence="7">
    <location>
        <position position="283"/>
    </location>
    <ligand>
        <name>Fe(2+)</name>
        <dbReference type="ChEBI" id="CHEBI:29033"/>
    </ligand>
</feature>
<dbReference type="RefSeq" id="WP_220104802.1">
    <property type="nucleotide sequence ID" value="NZ_JAHZSS010000019.1"/>
</dbReference>
<dbReference type="CDD" id="cd03411">
    <property type="entry name" value="Ferrochelatase_N"/>
    <property type="match status" value="1"/>
</dbReference>
<dbReference type="EC" id="4.98.1.1" evidence="7 8"/>
<accession>A0ABS7EK81</accession>
<dbReference type="GO" id="GO:0016829">
    <property type="term" value="F:lyase activity"/>
    <property type="evidence" value="ECO:0007669"/>
    <property type="project" value="UniProtKB-KW"/>
</dbReference>
<comment type="pathway">
    <text evidence="7 8">Porphyrin-containing compound metabolism; protoheme biosynthesis; protoheme from protoporphyrin-IX: step 1/1.</text>
</comment>
<gene>
    <name evidence="7 9" type="primary">hemH</name>
    <name evidence="9" type="ORF">K0504_14160</name>
</gene>
<evidence type="ECO:0000256" key="7">
    <source>
        <dbReference type="HAMAP-Rule" id="MF_00323"/>
    </source>
</evidence>
<comment type="similarity">
    <text evidence="1 7 8">Belongs to the ferrochelatase family.</text>
</comment>
<dbReference type="SUPFAM" id="SSF53800">
    <property type="entry name" value="Chelatase"/>
    <property type="match status" value="1"/>
</dbReference>
<comment type="function">
    <text evidence="7 8">Catalyzes the ferrous insertion into protoporphyrin IX.</text>
</comment>
<protein>
    <recommendedName>
        <fullName evidence="7 8">Ferrochelatase</fullName>
        <ecNumber evidence="7 8">4.98.1.1</ecNumber>
    </recommendedName>
    <alternativeName>
        <fullName evidence="7">Heme synthase</fullName>
    </alternativeName>
    <alternativeName>
        <fullName evidence="7">Protoheme ferro-lyase</fullName>
    </alternativeName>
</protein>
<keyword evidence="4 7" id="KW-0456">Lyase</keyword>
<keyword evidence="5 7" id="KW-0627">Porphyrin biosynthesis</keyword>
<evidence type="ECO:0000313" key="10">
    <source>
        <dbReference type="Proteomes" id="UP001166251"/>
    </source>
</evidence>
<organism evidence="9 10">
    <name type="scientific">Neiella holothuriorum</name>
    <dbReference type="NCBI Taxonomy" id="2870530"/>
    <lineage>
        <taxon>Bacteria</taxon>
        <taxon>Pseudomonadati</taxon>
        <taxon>Pseudomonadota</taxon>
        <taxon>Gammaproteobacteria</taxon>
        <taxon>Alteromonadales</taxon>
        <taxon>Echinimonadaceae</taxon>
        <taxon>Neiella</taxon>
    </lineage>
</organism>
<dbReference type="PROSITE" id="PS00534">
    <property type="entry name" value="FERROCHELATASE"/>
    <property type="match status" value="1"/>
</dbReference>
<evidence type="ECO:0000256" key="2">
    <source>
        <dbReference type="ARBA" id="ARBA00023004"/>
    </source>
</evidence>
<keyword evidence="10" id="KW-1185">Reference proteome</keyword>
<dbReference type="InterPro" id="IPR019772">
    <property type="entry name" value="Ferrochelatase_AS"/>
</dbReference>
<keyword evidence="7" id="KW-0479">Metal-binding</keyword>
<evidence type="ECO:0000256" key="5">
    <source>
        <dbReference type="ARBA" id="ARBA00023244"/>
    </source>
</evidence>
<keyword evidence="7 8" id="KW-0963">Cytoplasm</keyword>
<name>A0ABS7EK81_9GAMM</name>
<evidence type="ECO:0000256" key="8">
    <source>
        <dbReference type="RuleBase" id="RU000607"/>
    </source>
</evidence>
<proteinExistence type="inferred from homology"/>
<comment type="catalytic activity">
    <reaction evidence="7 8">
        <text>heme b + 2 H(+) = protoporphyrin IX + Fe(2+)</text>
        <dbReference type="Rhea" id="RHEA:22584"/>
        <dbReference type="ChEBI" id="CHEBI:15378"/>
        <dbReference type="ChEBI" id="CHEBI:29033"/>
        <dbReference type="ChEBI" id="CHEBI:57306"/>
        <dbReference type="ChEBI" id="CHEBI:60344"/>
        <dbReference type="EC" id="4.98.1.1"/>
    </reaction>
</comment>
<dbReference type="EMBL" id="JAHZSS010000019">
    <property type="protein sequence ID" value="MBW8192176.1"/>
    <property type="molecule type" value="Genomic_DNA"/>
</dbReference>
<dbReference type="Pfam" id="PF00762">
    <property type="entry name" value="Ferrochelatase"/>
    <property type="match status" value="1"/>
</dbReference>
<sequence length="331" mass="37233">MELQRTTEQYGVLLVNLGTPDEPTPKAVRRYLKQFLSDRRVVDLPRVLWWPLLNGIILPTRSPKVAHAYQTIWQDDSPLRRIGLAQAKSLQEKLEFIVGGEIPVELAMTYGNPSIPAGIEKLQQAGVKRIVVLPLYPQYSATTTGSVLDAVAKALADIRHVPEVRMVHDYYQHPLYINALAGSVKSHWQQHGQADKLLMSFHGIPQRYARLGDPYPTHCEATAKGVADALGLADDQWQLTYQSRFGKEPWLQPYTDETLEQLPKQGVKSLDIMCPAFAADCLETLEEIAVENRDVFMDAGGERYQYIHALNESPCHIKLLAQLVADQLTGW</sequence>
<keyword evidence="3 7" id="KW-0350">Heme biosynthesis</keyword>
<dbReference type="HAMAP" id="MF_00323">
    <property type="entry name" value="Ferrochelatase"/>
    <property type="match status" value="1"/>
</dbReference>
<dbReference type="NCBIfam" id="TIGR00109">
    <property type="entry name" value="hemH"/>
    <property type="match status" value="1"/>
</dbReference>
<evidence type="ECO:0000256" key="4">
    <source>
        <dbReference type="ARBA" id="ARBA00023239"/>
    </source>
</evidence>
<comment type="catalytic activity">
    <reaction evidence="6">
        <text>Fe-coproporphyrin III + 2 H(+) = coproporphyrin III + Fe(2+)</text>
        <dbReference type="Rhea" id="RHEA:49572"/>
        <dbReference type="ChEBI" id="CHEBI:15378"/>
        <dbReference type="ChEBI" id="CHEBI:29033"/>
        <dbReference type="ChEBI" id="CHEBI:68438"/>
        <dbReference type="ChEBI" id="CHEBI:131725"/>
        <dbReference type="EC" id="4.99.1.9"/>
    </reaction>
    <physiologicalReaction direction="right-to-left" evidence="6">
        <dbReference type="Rhea" id="RHEA:49574"/>
    </physiologicalReaction>
</comment>
<evidence type="ECO:0000256" key="6">
    <source>
        <dbReference type="ARBA" id="ARBA00024536"/>
    </source>
</evidence>
<dbReference type="CDD" id="cd00419">
    <property type="entry name" value="Ferrochelatase_C"/>
    <property type="match status" value="1"/>
</dbReference>
<evidence type="ECO:0000256" key="3">
    <source>
        <dbReference type="ARBA" id="ARBA00023133"/>
    </source>
</evidence>
<dbReference type="InterPro" id="IPR001015">
    <property type="entry name" value="Ferrochelatase"/>
</dbReference>
<reference evidence="9" key="1">
    <citation type="submission" date="2021-07" db="EMBL/GenBank/DDBJ databases">
        <title>Neiella marina sp. nov., isolated from the intestinal content of sea cucumber Apostichopus japonicus.</title>
        <authorList>
            <person name="Bai X."/>
        </authorList>
    </citation>
    <scope>NUCLEOTIDE SEQUENCE</scope>
    <source>
        <strain evidence="9">126</strain>
    </source>
</reference>
<dbReference type="PANTHER" id="PTHR11108">
    <property type="entry name" value="FERROCHELATASE"/>
    <property type="match status" value="1"/>
</dbReference>
<dbReference type="Proteomes" id="UP001166251">
    <property type="component" value="Unassembled WGS sequence"/>
</dbReference>
<dbReference type="InterPro" id="IPR033659">
    <property type="entry name" value="Ferrochelatase_N"/>
</dbReference>
<keyword evidence="2 7" id="KW-0408">Iron</keyword>
<dbReference type="InterPro" id="IPR033644">
    <property type="entry name" value="Ferrochelatase_C"/>
</dbReference>
<dbReference type="Gene3D" id="3.40.50.1400">
    <property type="match status" value="2"/>
</dbReference>
<comment type="subcellular location">
    <subcellularLocation>
        <location evidence="7 8">Cytoplasm</location>
    </subcellularLocation>
</comment>
<comment type="caution">
    <text evidence="9">The sequence shown here is derived from an EMBL/GenBank/DDBJ whole genome shotgun (WGS) entry which is preliminary data.</text>
</comment>